<name>A0ACA9QK49_9GLOM</name>
<evidence type="ECO:0000313" key="2">
    <source>
        <dbReference type="Proteomes" id="UP000789920"/>
    </source>
</evidence>
<comment type="caution">
    <text evidence="1">The sequence shown here is derived from an EMBL/GenBank/DDBJ whole genome shotgun (WGS) entry which is preliminary data.</text>
</comment>
<dbReference type="Proteomes" id="UP000789920">
    <property type="component" value="Unassembled WGS sequence"/>
</dbReference>
<protein>
    <submittedName>
        <fullName evidence="1">9448_t:CDS:1</fullName>
    </submittedName>
</protein>
<sequence length="85" mass="10028">MVTDNDSKYNITKNNKDEQKLENTLSGYLKKLEEYLDELGITRFDCSQINFDNLKVIRHRGFAVVYHVELQGLNCTIKRLKNNIY</sequence>
<accession>A0ACA9QK49</accession>
<keyword evidence="2" id="KW-1185">Reference proteome</keyword>
<gene>
    <name evidence="1" type="ORF">RPERSI_LOCUS13854</name>
</gene>
<evidence type="ECO:0000313" key="1">
    <source>
        <dbReference type="EMBL" id="CAG8747779.1"/>
    </source>
</evidence>
<organism evidence="1 2">
    <name type="scientific">Racocetra persica</name>
    <dbReference type="NCBI Taxonomy" id="160502"/>
    <lineage>
        <taxon>Eukaryota</taxon>
        <taxon>Fungi</taxon>
        <taxon>Fungi incertae sedis</taxon>
        <taxon>Mucoromycota</taxon>
        <taxon>Glomeromycotina</taxon>
        <taxon>Glomeromycetes</taxon>
        <taxon>Diversisporales</taxon>
        <taxon>Gigasporaceae</taxon>
        <taxon>Racocetra</taxon>
    </lineage>
</organism>
<dbReference type="EMBL" id="CAJVQC010031194">
    <property type="protein sequence ID" value="CAG8747779.1"/>
    <property type="molecule type" value="Genomic_DNA"/>
</dbReference>
<proteinExistence type="predicted"/>
<feature type="non-terminal residue" evidence="1">
    <location>
        <position position="85"/>
    </location>
</feature>
<reference evidence="1" key="1">
    <citation type="submission" date="2021-06" db="EMBL/GenBank/DDBJ databases">
        <authorList>
            <person name="Kallberg Y."/>
            <person name="Tangrot J."/>
            <person name="Rosling A."/>
        </authorList>
    </citation>
    <scope>NUCLEOTIDE SEQUENCE</scope>
    <source>
        <strain evidence="1">MA461A</strain>
    </source>
</reference>